<dbReference type="AlphaFoldDB" id="A0A553ICX5"/>
<dbReference type="InterPro" id="IPR027417">
    <property type="entry name" value="P-loop_NTPase"/>
</dbReference>
<name>A0A553ICX5_9PEZI</name>
<evidence type="ECO:0000256" key="3">
    <source>
        <dbReference type="ARBA" id="ARBA00004370"/>
    </source>
</evidence>
<gene>
    <name evidence="7" type="ORF">FHL15_001257</name>
</gene>
<dbReference type="PANTHER" id="PTHR48182:SF2">
    <property type="entry name" value="PROTEIN SERAC1"/>
    <property type="match status" value="1"/>
</dbReference>
<dbReference type="SUPFAM" id="SSF53474">
    <property type="entry name" value="alpha/beta-Hydrolases"/>
    <property type="match status" value="1"/>
</dbReference>
<evidence type="ECO:0000313" key="8">
    <source>
        <dbReference type="Proteomes" id="UP000319160"/>
    </source>
</evidence>
<protein>
    <recommendedName>
        <fullName evidence="9">NB-ARC domain-containing protein</fullName>
    </recommendedName>
</protein>
<evidence type="ECO:0000256" key="2">
    <source>
        <dbReference type="ARBA" id="ARBA00004240"/>
    </source>
</evidence>
<dbReference type="SUPFAM" id="SSF52540">
    <property type="entry name" value="P-loop containing nucleoside triphosphate hydrolases"/>
    <property type="match status" value="1"/>
</dbReference>
<dbReference type="PANTHER" id="PTHR48182">
    <property type="entry name" value="PROTEIN SERAC1"/>
    <property type="match status" value="1"/>
</dbReference>
<organism evidence="7 8">
    <name type="scientific">Xylaria flabelliformis</name>
    <dbReference type="NCBI Taxonomy" id="2512241"/>
    <lineage>
        <taxon>Eukaryota</taxon>
        <taxon>Fungi</taxon>
        <taxon>Dikarya</taxon>
        <taxon>Ascomycota</taxon>
        <taxon>Pezizomycotina</taxon>
        <taxon>Sordariomycetes</taxon>
        <taxon>Xylariomycetidae</taxon>
        <taxon>Xylariales</taxon>
        <taxon>Xylariaceae</taxon>
        <taxon>Xylaria</taxon>
    </lineage>
</organism>
<reference evidence="8" key="1">
    <citation type="submission" date="2019-06" db="EMBL/GenBank/DDBJ databases">
        <title>Draft genome sequence of the griseofulvin-producing fungus Xylaria cubensis strain G536.</title>
        <authorList>
            <person name="Mead M.E."/>
            <person name="Raja H.A."/>
            <person name="Steenwyk J.L."/>
            <person name="Knowles S.L."/>
            <person name="Oberlies N.H."/>
            <person name="Rokas A."/>
        </authorList>
    </citation>
    <scope>NUCLEOTIDE SEQUENCE [LARGE SCALE GENOMIC DNA]</scope>
    <source>
        <strain evidence="8">G536</strain>
    </source>
</reference>
<dbReference type="GO" id="GO:0005783">
    <property type="term" value="C:endoplasmic reticulum"/>
    <property type="evidence" value="ECO:0007669"/>
    <property type="project" value="UniProtKB-SubCell"/>
</dbReference>
<dbReference type="Pfam" id="PF13424">
    <property type="entry name" value="TPR_12"/>
    <property type="match status" value="1"/>
</dbReference>
<dbReference type="STRING" id="2512241.A0A553ICX5"/>
<sequence>MGIIDFNESEEEASSTRDIAVDLVFVHGLHESGRDAWLDPTSGIMWMRDLFPYDKYKARLLLYEYDADRLIAPGGSDVNGVFEEAVSLVNHLVANRELQQAERRPIIFICHEFGGLLVKRALAYSHSRKDFRVEHIRSIFRSTIAILFMATPHQGFRKDAILYAGRSRHPEPSNFMISLLEGSEALQEITDQFAPIMKHFFVYNFWEQLRTTIGRHKIYIVDRASASPSWNEVDQCGISATHSGMVKFSSHVSPGYKLVLAALDKYIRSSSTLATKRWENDYEIIRRERRHEVENLLPGTIPDARFSMGSESTVLEATSSTSSVISPERSRESVTFVSETLESPVSPCTNVHYLVNRRSEYYVGRLKQMELLRQRFGDTSLRKGRKPKVFVIYGLPGSGKTQFCLRYSEDNRHRYWGVFWIDCSTGSNAEDGFGSLGILAGKGAQPGAGQAWLSHLSDSWLLILDNANDPEMDLSRFIPTFGHGHVLITTRNPGAQLYNTVGSFQFRGMDPEEAIMLLLRLAYPEKELDQITQLYRQDAGVIASELGYLALALKQAAHTIRTRFLPLGRYLKSLLGCRQALLSRPLVKSASDANIYATWELPFTDILNGNTREYRDAVDLVHIFASMHFVSIPSIIFPLCSDALKSCKGLSVHPSLIFDSSSMQIVEDRLMTAARVLYDHSIISMSEIELQSEKTVVGKHLPKHYFTLHPAIHQWSRERLQTDDQAKWLDCTAAILEHSISTNMETSGRALRRLLLPHIESCLSLLQDTYSNLPETLQQASYLDRFAIVYAEAGLWKRARSLQLKVVSFRSAKLGAAHPLTLDAKRSLASSLWNLFDVKGCLDLQHQMLMTQLWSRPSLSDWFVWPPWKPVHVQYCLTLNDLAQSLWLAGIRDLSKRAGERAVDALIRKYGPDDPLTLNAMFNLARTYLHLDKHLKGEALLREVLEKRVHFFGNDHPDTLMARNELGMYMCTQKNELPKAESLVRDVLRARKRVLGEEHAYTLWSVNDLSKVYMELGRNNDAVAILEEIVPIVTRTLGDDHVGMFMTKGNLSRAYVRSDQWERAGELIKWLRERVPPDHTDWVHAEWGYAYYVLHYEDDADTAEKCCKTIMSKVFETKLISPSNSRVIATAEILLRIYEHQGRNSEIEELRERFPDVGNNEARATIDNLPLPRWKLGNPR</sequence>
<proteinExistence type="predicted"/>
<dbReference type="GO" id="GO:0005739">
    <property type="term" value="C:mitochondrion"/>
    <property type="evidence" value="ECO:0007669"/>
    <property type="project" value="UniProtKB-SubCell"/>
</dbReference>
<keyword evidence="6" id="KW-0472">Membrane</keyword>
<accession>A0A553ICX5</accession>
<dbReference type="EMBL" id="VFLP01000004">
    <property type="protein sequence ID" value="TRX98047.1"/>
    <property type="molecule type" value="Genomic_DNA"/>
</dbReference>
<evidence type="ECO:0000313" key="7">
    <source>
        <dbReference type="EMBL" id="TRX98047.1"/>
    </source>
</evidence>
<evidence type="ECO:0000256" key="4">
    <source>
        <dbReference type="ARBA" id="ARBA00022824"/>
    </source>
</evidence>
<dbReference type="Gene3D" id="1.25.40.10">
    <property type="entry name" value="Tetratricopeptide repeat domain"/>
    <property type="match status" value="2"/>
</dbReference>
<dbReference type="SUPFAM" id="SSF48452">
    <property type="entry name" value="TPR-like"/>
    <property type="match status" value="2"/>
</dbReference>
<evidence type="ECO:0008006" key="9">
    <source>
        <dbReference type="Google" id="ProtNLM"/>
    </source>
</evidence>
<dbReference type="InterPro" id="IPR052374">
    <property type="entry name" value="SERAC1"/>
</dbReference>
<keyword evidence="5" id="KW-0496">Mitochondrion</keyword>
<keyword evidence="4" id="KW-0256">Endoplasmic reticulum</keyword>
<comment type="caution">
    <text evidence="7">The sequence shown here is derived from an EMBL/GenBank/DDBJ whole genome shotgun (WGS) entry which is preliminary data.</text>
</comment>
<keyword evidence="8" id="KW-1185">Reference proteome</keyword>
<dbReference type="OrthoDB" id="5086500at2759"/>
<dbReference type="Pfam" id="PF13374">
    <property type="entry name" value="TPR_10"/>
    <property type="match status" value="2"/>
</dbReference>
<dbReference type="InterPro" id="IPR029058">
    <property type="entry name" value="AB_hydrolase_fold"/>
</dbReference>
<comment type="subcellular location">
    <subcellularLocation>
        <location evidence="2">Endoplasmic reticulum</location>
    </subcellularLocation>
    <subcellularLocation>
        <location evidence="3">Membrane</location>
    </subcellularLocation>
    <subcellularLocation>
        <location evidence="1">Mitochondrion</location>
    </subcellularLocation>
</comment>
<evidence type="ECO:0000256" key="5">
    <source>
        <dbReference type="ARBA" id="ARBA00023128"/>
    </source>
</evidence>
<dbReference type="InterPro" id="IPR011990">
    <property type="entry name" value="TPR-like_helical_dom_sf"/>
</dbReference>
<dbReference type="GO" id="GO:0016020">
    <property type="term" value="C:membrane"/>
    <property type="evidence" value="ECO:0007669"/>
    <property type="project" value="UniProtKB-SubCell"/>
</dbReference>
<evidence type="ECO:0000256" key="6">
    <source>
        <dbReference type="ARBA" id="ARBA00023136"/>
    </source>
</evidence>
<evidence type="ECO:0000256" key="1">
    <source>
        <dbReference type="ARBA" id="ARBA00004173"/>
    </source>
</evidence>
<dbReference type="Proteomes" id="UP000319160">
    <property type="component" value="Unassembled WGS sequence"/>
</dbReference>
<dbReference type="Gene3D" id="3.40.50.300">
    <property type="entry name" value="P-loop containing nucleotide triphosphate hydrolases"/>
    <property type="match status" value="1"/>
</dbReference>